<reference evidence="2 3" key="1">
    <citation type="submission" date="2016-10" db="EMBL/GenBank/DDBJ databases">
        <authorList>
            <person name="de Groot N.N."/>
        </authorList>
    </citation>
    <scope>NUCLEOTIDE SEQUENCE [LARGE SCALE GENOMIC DNA]</scope>
    <source>
        <strain evidence="2 3">CGMCC 1.9109</strain>
    </source>
</reference>
<gene>
    <name evidence="2" type="ORF">SAMN04488071_1818</name>
</gene>
<dbReference type="Gene3D" id="3.40.50.720">
    <property type="entry name" value="NAD(P)-binding Rossmann-like Domain"/>
    <property type="match status" value="1"/>
</dbReference>
<protein>
    <submittedName>
        <fullName evidence="2">Ornithine cyclodeaminase</fullName>
    </submittedName>
</protein>
<name>A0A1G6ZI03_9PROT</name>
<dbReference type="FunFam" id="3.40.50.720:FF:000311">
    <property type="entry name" value="Ornithine cyclodeaminase"/>
    <property type="match status" value="1"/>
</dbReference>
<dbReference type="STRING" id="637679.GCA_001550055_02037"/>
<dbReference type="SUPFAM" id="SSF51735">
    <property type="entry name" value="NAD(P)-binding Rossmann-fold domains"/>
    <property type="match status" value="1"/>
</dbReference>
<comment type="similarity">
    <text evidence="1">Belongs to the ornithine cyclodeaminase/mu-crystallin family.</text>
</comment>
<dbReference type="GO" id="GO:0019752">
    <property type="term" value="P:carboxylic acid metabolic process"/>
    <property type="evidence" value="ECO:0007669"/>
    <property type="project" value="UniProtKB-ARBA"/>
</dbReference>
<dbReference type="AlphaFoldDB" id="A0A1G6ZI03"/>
<proteinExistence type="inferred from homology"/>
<sequence>MVQMIDAAGVAQATPFPALVDALDAAFRNPPETPRRHHYDVDKNNPGRMTLLNMPAWEAGRYMGVKLVSVAPENTAKGLPTVTGFYLLFSAQDGQPLAFIDAAELTARRTAAASALASRYLSRPDAKRLLIVGTGKLSAYMAQAHASVRDYDVIEVWGRSSDKAAAIVDAARAAGLEARVAVDLEANAQQADVISCVTSSARPVISGDWLKEGTHLDLVGAYRPDMREVDDSAIRKARIFVDTFENALHEAGEILIPMKAGVIARDDVLADLFDLAQGRKKARISAGEVTLFKSVGTSLEDYAGACLVAENLPA</sequence>
<dbReference type="InterPro" id="IPR036291">
    <property type="entry name" value="NAD(P)-bd_dom_sf"/>
</dbReference>
<dbReference type="PIRSF" id="PIRSF001439">
    <property type="entry name" value="CryM"/>
    <property type="match status" value="1"/>
</dbReference>
<organism evidence="2 3">
    <name type="scientific">Kordiimonas lacus</name>
    <dbReference type="NCBI Taxonomy" id="637679"/>
    <lineage>
        <taxon>Bacteria</taxon>
        <taxon>Pseudomonadati</taxon>
        <taxon>Pseudomonadota</taxon>
        <taxon>Alphaproteobacteria</taxon>
        <taxon>Kordiimonadales</taxon>
        <taxon>Kordiimonadaceae</taxon>
        <taxon>Kordiimonas</taxon>
    </lineage>
</organism>
<dbReference type="InterPro" id="IPR003462">
    <property type="entry name" value="ODC_Mu_crystall"/>
</dbReference>
<dbReference type="PANTHER" id="PTHR13812">
    <property type="entry name" value="KETIMINE REDUCTASE MU-CRYSTALLIN"/>
    <property type="match status" value="1"/>
</dbReference>
<dbReference type="GO" id="GO:0016491">
    <property type="term" value="F:oxidoreductase activity"/>
    <property type="evidence" value="ECO:0007669"/>
    <property type="project" value="UniProtKB-ARBA"/>
</dbReference>
<dbReference type="InterPro" id="IPR023401">
    <property type="entry name" value="ODC_N"/>
</dbReference>
<evidence type="ECO:0000256" key="1">
    <source>
        <dbReference type="ARBA" id="ARBA00008903"/>
    </source>
</evidence>
<dbReference type="Gene3D" id="3.30.1780.10">
    <property type="entry name" value="ornithine cyclodeaminase, domain 1"/>
    <property type="match status" value="1"/>
</dbReference>
<dbReference type="Pfam" id="PF02423">
    <property type="entry name" value="OCD_Mu_crystall"/>
    <property type="match status" value="1"/>
</dbReference>
<dbReference type="NCBIfam" id="NF004793">
    <property type="entry name" value="PRK06141.1"/>
    <property type="match status" value="1"/>
</dbReference>
<evidence type="ECO:0000313" key="2">
    <source>
        <dbReference type="EMBL" id="SDE02053.1"/>
    </source>
</evidence>
<dbReference type="GO" id="GO:0005737">
    <property type="term" value="C:cytoplasm"/>
    <property type="evidence" value="ECO:0007669"/>
    <property type="project" value="TreeGrafter"/>
</dbReference>
<accession>A0A1G6ZI03</accession>
<dbReference type="EMBL" id="FNAK01000004">
    <property type="protein sequence ID" value="SDE02053.1"/>
    <property type="molecule type" value="Genomic_DNA"/>
</dbReference>
<dbReference type="PANTHER" id="PTHR13812:SF19">
    <property type="entry name" value="KETIMINE REDUCTASE MU-CRYSTALLIN"/>
    <property type="match status" value="1"/>
</dbReference>
<dbReference type="Proteomes" id="UP000183685">
    <property type="component" value="Unassembled WGS sequence"/>
</dbReference>
<dbReference type="RefSeq" id="WP_206594866.1">
    <property type="nucleotide sequence ID" value="NZ_FNAK01000004.1"/>
</dbReference>
<keyword evidence="3" id="KW-1185">Reference proteome</keyword>
<evidence type="ECO:0000313" key="3">
    <source>
        <dbReference type="Proteomes" id="UP000183685"/>
    </source>
</evidence>